<dbReference type="Pfam" id="PF02811">
    <property type="entry name" value="PHP"/>
    <property type="match status" value="1"/>
</dbReference>
<evidence type="ECO:0000256" key="1">
    <source>
        <dbReference type="ARBA" id="ARBA00004970"/>
    </source>
</evidence>
<evidence type="ECO:0000256" key="7">
    <source>
        <dbReference type="ARBA" id="ARBA00049158"/>
    </source>
</evidence>
<evidence type="ECO:0000256" key="5">
    <source>
        <dbReference type="ARBA" id="ARBA00022801"/>
    </source>
</evidence>
<protein>
    <recommendedName>
        <fullName evidence="3 8">Histidinol-phosphatase</fullName>
        <shortName evidence="8">HolPase</shortName>
        <ecNumber evidence="3 8">3.1.3.15</ecNumber>
    </recommendedName>
</protein>
<reference evidence="10 11" key="1">
    <citation type="submission" date="2020-08" db="EMBL/GenBank/DDBJ databases">
        <title>Genome public.</title>
        <authorList>
            <person name="Liu C."/>
            <person name="Sun Q."/>
        </authorList>
    </citation>
    <scope>NUCLEOTIDE SEQUENCE [LARGE SCALE GENOMIC DNA]</scope>
    <source>
        <strain evidence="10 11">BX1</strain>
    </source>
</reference>
<name>A0ABR7NFX1_9FIRM</name>
<evidence type="ECO:0000256" key="3">
    <source>
        <dbReference type="ARBA" id="ARBA00013085"/>
    </source>
</evidence>
<dbReference type="InterPro" id="IPR004013">
    <property type="entry name" value="PHP_dom"/>
</dbReference>
<dbReference type="NCBIfam" id="TIGR01856">
    <property type="entry name" value="hisJ_fam"/>
    <property type="match status" value="1"/>
</dbReference>
<dbReference type="InterPro" id="IPR016195">
    <property type="entry name" value="Pol/histidinol_Pase-like"/>
</dbReference>
<dbReference type="EMBL" id="JACRTB010000003">
    <property type="protein sequence ID" value="MBC8575296.1"/>
    <property type="molecule type" value="Genomic_DNA"/>
</dbReference>
<dbReference type="Gene3D" id="3.20.20.140">
    <property type="entry name" value="Metal-dependent hydrolases"/>
    <property type="match status" value="1"/>
</dbReference>
<keyword evidence="4 8" id="KW-0028">Amino-acid biosynthesis</keyword>
<comment type="similarity">
    <text evidence="2 8">Belongs to the PHP hydrolase family. HisK subfamily.</text>
</comment>
<evidence type="ECO:0000256" key="8">
    <source>
        <dbReference type="RuleBase" id="RU366003"/>
    </source>
</evidence>
<sequence length="266" mass="29629">MQMLFDHHTHSHHSFDGSEPIEALAEAAVSRGLHALAVTDHCDLGLQCVPDWEERLSGSMEEISKNRAAFQGKLTLLAGIELGQPLHDLQHAADVLGRFSYDLVIGSLHNLRETEDFYFLQDAGADPRMLLDRYFDELLEMTRWGGFDILAHLTYPYRYLGYTDTPPIACFEEKLREIFTGLAHGGKALELNTSGLVRSPGGRTSPGLWELRLFRECGGEFVTLGSDAHRCAHVGGGIREGLELLRAAGFRYQASFSRRRAAAFPI</sequence>
<dbReference type="Proteomes" id="UP000658131">
    <property type="component" value="Unassembled WGS sequence"/>
</dbReference>
<evidence type="ECO:0000313" key="11">
    <source>
        <dbReference type="Proteomes" id="UP000658131"/>
    </source>
</evidence>
<comment type="caution">
    <text evidence="10">The sequence shown here is derived from an EMBL/GenBank/DDBJ whole genome shotgun (WGS) entry which is preliminary data.</text>
</comment>
<dbReference type="SUPFAM" id="SSF89550">
    <property type="entry name" value="PHP domain-like"/>
    <property type="match status" value="1"/>
</dbReference>
<feature type="domain" description="Polymerase/histidinol phosphatase N-terminal" evidence="9">
    <location>
        <begin position="5"/>
        <end position="86"/>
    </location>
</feature>
<dbReference type="PANTHER" id="PTHR21039">
    <property type="entry name" value="HISTIDINOL PHOSPHATASE-RELATED"/>
    <property type="match status" value="1"/>
</dbReference>
<keyword evidence="6 8" id="KW-0368">Histidine biosynthesis</keyword>
<proteinExistence type="inferred from homology"/>
<evidence type="ECO:0000259" key="9">
    <source>
        <dbReference type="SMART" id="SM00481"/>
    </source>
</evidence>
<dbReference type="InterPro" id="IPR010140">
    <property type="entry name" value="Histidinol_P_phosphatase_HisJ"/>
</dbReference>
<gene>
    <name evidence="10" type="ORF">H8717_02565</name>
</gene>
<organism evidence="10 11">
    <name type="scientific">Yanshouia hominis</name>
    <dbReference type="NCBI Taxonomy" id="2763673"/>
    <lineage>
        <taxon>Bacteria</taxon>
        <taxon>Bacillati</taxon>
        <taxon>Bacillota</taxon>
        <taxon>Clostridia</taxon>
        <taxon>Eubacteriales</taxon>
        <taxon>Oscillospiraceae</taxon>
        <taxon>Yanshouia</taxon>
    </lineage>
</organism>
<evidence type="ECO:0000313" key="10">
    <source>
        <dbReference type="EMBL" id="MBC8575296.1"/>
    </source>
</evidence>
<evidence type="ECO:0000256" key="6">
    <source>
        <dbReference type="ARBA" id="ARBA00023102"/>
    </source>
</evidence>
<dbReference type="SMART" id="SM00481">
    <property type="entry name" value="POLIIIAc"/>
    <property type="match status" value="1"/>
</dbReference>
<keyword evidence="5 8" id="KW-0378">Hydrolase</keyword>
<keyword evidence="11" id="KW-1185">Reference proteome</keyword>
<dbReference type="RefSeq" id="WP_262398940.1">
    <property type="nucleotide sequence ID" value="NZ_JACRTB010000003.1"/>
</dbReference>
<dbReference type="InterPro" id="IPR003141">
    <property type="entry name" value="Pol/His_phosphatase_N"/>
</dbReference>
<accession>A0ABR7NFX1</accession>
<evidence type="ECO:0000256" key="4">
    <source>
        <dbReference type="ARBA" id="ARBA00022605"/>
    </source>
</evidence>
<evidence type="ECO:0000256" key="2">
    <source>
        <dbReference type="ARBA" id="ARBA00009152"/>
    </source>
</evidence>
<dbReference type="PANTHER" id="PTHR21039:SF0">
    <property type="entry name" value="HISTIDINOL-PHOSPHATASE"/>
    <property type="match status" value="1"/>
</dbReference>
<comment type="pathway">
    <text evidence="1 8">Amino-acid biosynthesis; L-histidine biosynthesis; L-histidine from 5-phospho-alpha-D-ribose 1-diphosphate: step 8/9.</text>
</comment>
<dbReference type="EC" id="3.1.3.15" evidence="3 8"/>
<comment type="catalytic activity">
    <reaction evidence="7 8">
        <text>L-histidinol phosphate + H2O = L-histidinol + phosphate</text>
        <dbReference type="Rhea" id="RHEA:14465"/>
        <dbReference type="ChEBI" id="CHEBI:15377"/>
        <dbReference type="ChEBI" id="CHEBI:43474"/>
        <dbReference type="ChEBI" id="CHEBI:57699"/>
        <dbReference type="ChEBI" id="CHEBI:57980"/>
        <dbReference type="EC" id="3.1.3.15"/>
    </reaction>
</comment>